<dbReference type="InterPro" id="IPR002877">
    <property type="entry name" value="RNA_MeTrfase_FtsJ_dom"/>
</dbReference>
<dbReference type="GO" id="GO:0005737">
    <property type="term" value="C:cytoplasm"/>
    <property type="evidence" value="ECO:0007669"/>
    <property type="project" value="TreeGrafter"/>
</dbReference>
<dbReference type="GO" id="GO:0004483">
    <property type="term" value="F:methyltransferase cap1 activity"/>
    <property type="evidence" value="ECO:0007669"/>
    <property type="project" value="UniProtKB-ARBA"/>
</dbReference>
<evidence type="ECO:0000313" key="11">
    <source>
        <dbReference type="Proteomes" id="UP000236333"/>
    </source>
</evidence>
<feature type="region of interest" description="Disordered" evidence="7">
    <location>
        <begin position="1441"/>
        <end position="1490"/>
    </location>
</feature>
<feature type="region of interest" description="Disordered" evidence="7">
    <location>
        <begin position="825"/>
        <end position="853"/>
    </location>
</feature>
<dbReference type="OrthoDB" id="4822at2759"/>
<name>A0A2J8A860_9CHLO</name>
<proteinExistence type="predicted"/>
<dbReference type="Pfam" id="PF01585">
    <property type="entry name" value="G-patch"/>
    <property type="match status" value="1"/>
</dbReference>
<dbReference type="GO" id="GO:0032259">
    <property type="term" value="P:methylation"/>
    <property type="evidence" value="ECO:0007669"/>
    <property type="project" value="UniProtKB-KW"/>
</dbReference>
<evidence type="ECO:0000313" key="10">
    <source>
        <dbReference type="EMBL" id="PNH08698.1"/>
    </source>
</evidence>
<dbReference type="EC" id="2.1.1.296" evidence="1"/>
<evidence type="ECO:0000256" key="5">
    <source>
        <dbReference type="ARBA" id="ARBA00022691"/>
    </source>
</evidence>
<keyword evidence="11" id="KW-1185">Reference proteome</keyword>
<dbReference type="GO" id="GO:0006370">
    <property type="term" value="P:7-methylguanosine mRNA capping"/>
    <property type="evidence" value="ECO:0007669"/>
    <property type="project" value="TreeGrafter"/>
</dbReference>
<gene>
    <name evidence="10" type="ORF">TSOC_004743</name>
</gene>
<dbReference type="GO" id="GO:0120550">
    <property type="term" value="F:methyltransferase cap2 activity"/>
    <property type="evidence" value="ECO:0007669"/>
    <property type="project" value="UniProtKB-EC"/>
</dbReference>
<comment type="caution">
    <text evidence="10">The sequence shown here is derived from an EMBL/GenBank/DDBJ whole genome shotgun (WGS) entry which is preliminary data.</text>
</comment>
<reference evidence="10 11" key="1">
    <citation type="journal article" date="2017" name="Mol. Biol. Evol.">
        <title>The 4-celled Tetrabaena socialis nuclear genome reveals the essential components for genetic control of cell number at the origin of multicellularity in the volvocine lineage.</title>
        <authorList>
            <person name="Featherston J."/>
            <person name="Arakaki Y."/>
            <person name="Hanschen E.R."/>
            <person name="Ferris P.J."/>
            <person name="Michod R.E."/>
            <person name="Olson B.J.S.C."/>
            <person name="Nozaki H."/>
            <person name="Durand P.M."/>
        </authorList>
    </citation>
    <scope>NUCLEOTIDE SEQUENCE [LARGE SCALE GENOMIC DNA]</scope>
    <source>
        <strain evidence="10 11">NIES-571</strain>
    </source>
</reference>
<sequence length="1608" mass="163603">MLWQKAMALLEDRERRIDTSGCVLPADASGFFPLAADSWLSHDDVAPHRDALNEAKGLLDDLDNTAWDRMASDSYYAEYVRRNLRKEFHVELGTVAWAKLYELIVCCELWPIEVQNSSSSDSSSAIAALPAPPNPAGPPAFTVHLCEAPGGFVAATNHYLRTHRPGVAWDWLAVSLNPYWGGNDQYAMVDDDSFMRATLPRWCFGADDSGDIRRPANIAAVWAEARRRCHAVGGASLVTADGAVDTQVVPHAQELVNASLHFCEIVTALGLLAAGGSLVCKVFTLFEHTSLCSLYLVGCLFDTVSVVKPSTSKPANSEVYIVGRGFRGVSEQVLQLLLSNCGEDVFSERPPRVNRRALFARELLPPSFLESALGAARHFASCTSDAIRDALDKAGLPPSGPTATAIRRVKERFAAEWFQRTRLLRLERRFFVAPHESLDGTSNNTSNVLGRRRELLGTLAERKEQYRRRRCDLGLDGGALLAAAAGCTSLGSSPGGLGSSSNGGGRAGGSAGWRGGGAAGDIAGAVGAAGGGGCGGGDEEDSASPSRLGLKLMAKMGYKEGSGLGRNGQGPIAALSAMGNSGRAGLGLAGATASPPPPAPLVFPAGDAAAPDHRNGASWTGCTPGLGWGSSGSCTAGLGTAVAAEAASPPRESWRLAPDANALLNDRPLAAAEVASWAADAAAASVGHGPSPQHSRGTSLLRQQAPPARLTKSKMVVDDTVMVALRRVRDAFEAAPGSAPTGPAPRKKLCAHTGPTCLAPRRLGAGAAGRSFWKLASLDAALSICAAAALSAAMGGAAPRALDLALHGAGATDFLLHAAARSLPAPRNAGSSAGAPQRRSSSCSLSSARSSSDGAAGVRGGAGAAAPWSCTMLATDAAAAYAQQLGPDARSRLHLQPLAGLAPPPADPLSPELFTSETSRSVVAAATAAAAAAEGGAGSLHLVVGDLGNLRRAHCGRPPSSQLPCQREYDTLYRRRLLWEAATALGALEVGGCAVLRLGDSLTMFSASLLYLLHRSFGRLTLVKPFASCACSPERFVVLVGRLEDGGVAVGQLLAGLEAVRQVEVAPAGPPAIPLAAGSSSSACAEASVSPEASPAAARGIEAVSAPAAPLLAKPPPLVCAAAATPLDAALSPTAELDADAGGSSGSSGVAATTEASALDGPACSQASRAPLAPPAASPTVHCAAAAAQEGPMVLTGVAPLTECVAGGFYQYLAARTQELARRQVRACEAALTAQTGAQRGGGCARAARYSSGEKAEHLAIARRAEAVLAGELMVEEQDGDPLNLEGSPLDLIFTRGTQASAAGPASAAACWPSELDVPTAGLGFIAASAGPRAGRSGASIWASTPYTGHPEAGAGSSARVTGFASPGRHTNRGGRGGARPPCSADDGLHRTSSSWRSAAPPASSYGASPPSAFFAPWGANSPSGASTPYGTSPILGKSPLYGHSLPGPSTGPSPPPHGSSWHARTSAPWGAQHHARQGPDPGSAGWERSGVRAGGAVAGGLVPLDVAAEGACGVAAVDMPPAGASGNSSYGSGRAAFSAGGSRSSQGAPVKLDGGSWRSSGKWQAQAPVAGPIVTRAESPLLEEDEEGWERVVGTGRRRAHQFVPRA</sequence>
<evidence type="ECO:0000256" key="6">
    <source>
        <dbReference type="ARBA" id="ARBA00049477"/>
    </source>
</evidence>
<evidence type="ECO:0000259" key="9">
    <source>
        <dbReference type="PROSITE" id="PS51614"/>
    </source>
</evidence>
<dbReference type="PROSITE" id="PS51614">
    <property type="entry name" value="SAM_MT_ADRIFT"/>
    <property type="match status" value="1"/>
</dbReference>
<feature type="domain" description="G-patch" evidence="8">
    <location>
        <begin position="545"/>
        <end position="591"/>
    </location>
</feature>
<dbReference type="PANTHER" id="PTHR16121">
    <property type="entry name" value="CAP-SPECIFIC MRNA (NUCLEOSIDE-2'-O-)-METHYLTRANSFERASE 1-RELATED"/>
    <property type="match status" value="1"/>
</dbReference>
<comment type="catalytic activity">
    <reaction evidence="6">
        <text>a 5'-end (N(7)-methyl 5'-triphosphoguanosine)-(2'-O-methyl-ribonucleoside)-(ribonucleotide) in mRNA + S-adenosyl-L-methionine = a 5'-end (N(7)-methyl 5'-triphosphoguanosine)-(2'-O-methyl-ribonucleoside)-(2'-O-methyl-ribonucleotide) in mRNA + S-adenosyl-L-homocysteine + H(+)</text>
        <dbReference type="Rhea" id="RHEA:67024"/>
        <dbReference type="Rhea" id="RHEA-COMP:17169"/>
        <dbReference type="Rhea" id="RHEA-COMP:17170"/>
        <dbReference type="ChEBI" id="CHEBI:15378"/>
        <dbReference type="ChEBI" id="CHEBI:57856"/>
        <dbReference type="ChEBI" id="CHEBI:59789"/>
        <dbReference type="ChEBI" id="CHEBI:167612"/>
        <dbReference type="ChEBI" id="CHEBI:167614"/>
        <dbReference type="EC" id="2.1.1.296"/>
    </reaction>
</comment>
<feature type="region of interest" description="Disordered" evidence="7">
    <location>
        <begin position="1524"/>
        <end position="1572"/>
    </location>
</feature>
<evidence type="ECO:0000256" key="2">
    <source>
        <dbReference type="ARBA" id="ARBA00021134"/>
    </source>
</evidence>
<organism evidence="10 11">
    <name type="scientific">Tetrabaena socialis</name>
    <dbReference type="NCBI Taxonomy" id="47790"/>
    <lineage>
        <taxon>Eukaryota</taxon>
        <taxon>Viridiplantae</taxon>
        <taxon>Chlorophyta</taxon>
        <taxon>core chlorophytes</taxon>
        <taxon>Chlorophyceae</taxon>
        <taxon>CS clade</taxon>
        <taxon>Chlamydomonadales</taxon>
        <taxon>Tetrabaenaceae</taxon>
        <taxon>Tetrabaena</taxon>
    </lineage>
</organism>
<dbReference type="GO" id="GO:0003676">
    <property type="term" value="F:nucleic acid binding"/>
    <property type="evidence" value="ECO:0007669"/>
    <property type="project" value="InterPro"/>
</dbReference>
<evidence type="ECO:0000259" key="8">
    <source>
        <dbReference type="PROSITE" id="PS50174"/>
    </source>
</evidence>
<feature type="compositionally biased region" description="Polar residues" evidence="7">
    <location>
        <begin position="692"/>
        <end position="702"/>
    </location>
</feature>
<feature type="region of interest" description="Disordered" evidence="7">
    <location>
        <begin position="1351"/>
        <end position="1408"/>
    </location>
</feature>
<dbReference type="InterPro" id="IPR029063">
    <property type="entry name" value="SAM-dependent_MTases_sf"/>
</dbReference>
<feature type="domain" description="Adrift-type SAM-dependent 2'-O-MTase" evidence="9">
    <location>
        <begin position="91"/>
        <end position="328"/>
    </location>
</feature>
<keyword evidence="5" id="KW-0949">S-adenosyl-L-methionine</keyword>
<dbReference type="InterPro" id="IPR050851">
    <property type="entry name" value="mRNA_Cap_2O-Ribose_MeTrfase"/>
</dbReference>
<keyword evidence="3 10" id="KW-0489">Methyltransferase</keyword>
<dbReference type="SMART" id="SM00443">
    <property type="entry name" value="G_patch"/>
    <property type="match status" value="1"/>
</dbReference>
<feature type="compositionally biased region" description="Low complexity" evidence="7">
    <location>
        <begin position="1524"/>
        <end position="1549"/>
    </location>
</feature>
<accession>A0A2J8A860</accession>
<dbReference type="Pfam" id="PF01728">
    <property type="entry name" value="FtsJ"/>
    <property type="match status" value="1"/>
</dbReference>
<dbReference type="InterPro" id="IPR000467">
    <property type="entry name" value="G_patch_dom"/>
</dbReference>
<protein>
    <recommendedName>
        <fullName evidence="2">Cap-specific mRNA (nucleoside-2'-O-)-methyltransferase 2</fullName>
        <ecNumber evidence="1">2.1.1.296</ecNumber>
    </recommendedName>
</protein>
<dbReference type="SUPFAM" id="SSF53335">
    <property type="entry name" value="S-adenosyl-L-methionine-dependent methyltransferases"/>
    <property type="match status" value="1"/>
</dbReference>
<dbReference type="PROSITE" id="PS50174">
    <property type="entry name" value="G_PATCH"/>
    <property type="match status" value="1"/>
</dbReference>
<dbReference type="Gene3D" id="3.40.50.12760">
    <property type="match status" value="2"/>
</dbReference>
<evidence type="ECO:0000256" key="1">
    <source>
        <dbReference type="ARBA" id="ARBA00012770"/>
    </source>
</evidence>
<dbReference type="EMBL" id="PGGS01000119">
    <property type="protein sequence ID" value="PNH08698.1"/>
    <property type="molecule type" value="Genomic_DNA"/>
</dbReference>
<keyword evidence="4 10" id="KW-0808">Transferase</keyword>
<feature type="compositionally biased region" description="Low complexity" evidence="7">
    <location>
        <begin position="838"/>
        <end position="853"/>
    </location>
</feature>
<feature type="compositionally biased region" description="Low complexity" evidence="7">
    <location>
        <begin position="1393"/>
        <end position="1408"/>
    </location>
</feature>
<dbReference type="Proteomes" id="UP000236333">
    <property type="component" value="Unassembled WGS sequence"/>
</dbReference>
<evidence type="ECO:0000256" key="4">
    <source>
        <dbReference type="ARBA" id="ARBA00022679"/>
    </source>
</evidence>
<evidence type="ECO:0000256" key="3">
    <source>
        <dbReference type="ARBA" id="ARBA00022603"/>
    </source>
</evidence>
<feature type="region of interest" description="Disordered" evidence="7">
    <location>
        <begin position="685"/>
        <end position="713"/>
    </location>
</feature>
<dbReference type="PANTHER" id="PTHR16121:SF2">
    <property type="entry name" value="CAP-SPECIFIC MRNA (NUCLEOSIDE-2'-O-)-METHYLTRANSFERASE 2"/>
    <property type="match status" value="1"/>
</dbReference>
<dbReference type="GO" id="GO:0005634">
    <property type="term" value="C:nucleus"/>
    <property type="evidence" value="ECO:0007669"/>
    <property type="project" value="TreeGrafter"/>
</dbReference>
<evidence type="ECO:0000256" key="7">
    <source>
        <dbReference type="SAM" id="MobiDB-lite"/>
    </source>
</evidence>
<dbReference type="InterPro" id="IPR025807">
    <property type="entry name" value="Adrift-typ_MeTrfase"/>
</dbReference>